<reference evidence="2 3" key="1">
    <citation type="journal article" date="2024" name="BMC Genomics">
        <title>Genome assembly of redclaw crayfish (Cherax quadricarinatus) provides insights into its immune adaptation and hypoxia tolerance.</title>
        <authorList>
            <person name="Liu Z."/>
            <person name="Zheng J."/>
            <person name="Li H."/>
            <person name="Fang K."/>
            <person name="Wang S."/>
            <person name="He J."/>
            <person name="Zhou D."/>
            <person name="Weng S."/>
            <person name="Chi M."/>
            <person name="Gu Z."/>
            <person name="He J."/>
            <person name="Li F."/>
            <person name="Wang M."/>
        </authorList>
    </citation>
    <scope>NUCLEOTIDE SEQUENCE [LARGE SCALE GENOMIC DNA]</scope>
    <source>
        <strain evidence="2">ZL_2023a</strain>
    </source>
</reference>
<sequence length="259" mass="27248">VGTECQAGLLLYKVLEGQVRETNRCLQDYLQVLQPNGFSAKYCGPLVNKGKAVSGTDAWSKAEPRTTILRFKSSPRTDQSLTDLLPTTNLPRGFRMEVTYYCWIRSKYVLQPGATRGTGTTGEDTDTTGEESGTTGEDSGTTGGDTGTTVSYDDTYGTTVDDSGSAERNDSTSNTIGVDTGTIEDDSGTNGRDVSTSGTSVSDTGTTGNDVISKTLTLSEGPLAPLTSREGSAGISRKNRHQSRPLTPLAPLAPLVPAG</sequence>
<protein>
    <submittedName>
        <fullName evidence="2">Uncharacterized protein</fullName>
    </submittedName>
</protein>
<feature type="compositionally biased region" description="Polar residues" evidence="1">
    <location>
        <begin position="209"/>
        <end position="218"/>
    </location>
</feature>
<dbReference type="AlphaFoldDB" id="A0AAW0YII7"/>
<evidence type="ECO:0000256" key="1">
    <source>
        <dbReference type="SAM" id="MobiDB-lite"/>
    </source>
</evidence>
<organism evidence="2 3">
    <name type="scientific">Cherax quadricarinatus</name>
    <name type="common">Australian red claw crayfish</name>
    <dbReference type="NCBI Taxonomy" id="27406"/>
    <lineage>
        <taxon>Eukaryota</taxon>
        <taxon>Metazoa</taxon>
        <taxon>Ecdysozoa</taxon>
        <taxon>Arthropoda</taxon>
        <taxon>Crustacea</taxon>
        <taxon>Multicrustacea</taxon>
        <taxon>Malacostraca</taxon>
        <taxon>Eumalacostraca</taxon>
        <taxon>Eucarida</taxon>
        <taxon>Decapoda</taxon>
        <taxon>Pleocyemata</taxon>
        <taxon>Astacidea</taxon>
        <taxon>Parastacoidea</taxon>
        <taxon>Parastacidae</taxon>
        <taxon>Cherax</taxon>
    </lineage>
</organism>
<feature type="compositionally biased region" description="Low complexity" evidence="1">
    <location>
        <begin position="147"/>
        <end position="163"/>
    </location>
</feature>
<accession>A0AAW0YII7</accession>
<feature type="region of interest" description="Disordered" evidence="1">
    <location>
        <begin position="113"/>
        <end position="259"/>
    </location>
</feature>
<gene>
    <name evidence="2" type="ORF">OTU49_015217</name>
</gene>
<feature type="compositionally biased region" description="Low complexity" evidence="1">
    <location>
        <begin position="193"/>
        <end position="208"/>
    </location>
</feature>
<evidence type="ECO:0000313" key="3">
    <source>
        <dbReference type="Proteomes" id="UP001445076"/>
    </source>
</evidence>
<name>A0AAW0YII7_CHEQU</name>
<keyword evidence="3" id="KW-1185">Reference proteome</keyword>
<evidence type="ECO:0000313" key="2">
    <source>
        <dbReference type="EMBL" id="KAK8750059.1"/>
    </source>
</evidence>
<comment type="caution">
    <text evidence="2">The sequence shown here is derived from an EMBL/GenBank/DDBJ whole genome shotgun (WGS) entry which is preliminary data.</text>
</comment>
<feature type="compositionally biased region" description="Low complexity" evidence="1">
    <location>
        <begin position="130"/>
        <end position="140"/>
    </location>
</feature>
<feature type="non-terminal residue" evidence="2">
    <location>
        <position position="1"/>
    </location>
</feature>
<proteinExistence type="predicted"/>
<dbReference type="EMBL" id="JARKIK010000008">
    <property type="protein sequence ID" value="KAK8750059.1"/>
    <property type="molecule type" value="Genomic_DNA"/>
</dbReference>
<dbReference type="Proteomes" id="UP001445076">
    <property type="component" value="Unassembled WGS sequence"/>
</dbReference>
<feature type="compositionally biased region" description="Low complexity" evidence="1">
    <location>
        <begin position="245"/>
        <end position="259"/>
    </location>
</feature>